<dbReference type="AlphaFoldDB" id="W1YN54"/>
<evidence type="ECO:0000313" key="1">
    <source>
        <dbReference type="EMBL" id="ETJ42624.1"/>
    </source>
</evidence>
<accession>W1YN54</accession>
<sequence length="37" mass="3834">MIAPVIDQVVVTTPESTASSEAEVKAADLLTFKIGMA</sequence>
<protein>
    <submittedName>
        <fullName evidence="1">Uncharacterized protein</fullName>
    </submittedName>
</protein>
<comment type="caution">
    <text evidence="1">The sequence shown here is derived from an EMBL/GenBank/DDBJ whole genome shotgun (WGS) entry which is preliminary data.</text>
</comment>
<name>W1YN54_9ZZZZ</name>
<proteinExistence type="predicted"/>
<dbReference type="EMBL" id="AZMM01003407">
    <property type="protein sequence ID" value="ETJ42624.1"/>
    <property type="molecule type" value="Genomic_DNA"/>
</dbReference>
<feature type="non-terminal residue" evidence="1">
    <location>
        <position position="37"/>
    </location>
</feature>
<gene>
    <name evidence="1" type="ORF">Q604_UNBC03407G0001</name>
</gene>
<organism evidence="1">
    <name type="scientific">human gut metagenome</name>
    <dbReference type="NCBI Taxonomy" id="408170"/>
    <lineage>
        <taxon>unclassified sequences</taxon>
        <taxon>metagenomes</taxon>
        <taxon>organismal metagenomes</taxon>
    </lineage>
</organism>
<reference evidence="1" key="1">
    <citation type="submission" date="2013-12" db="EMBL/GenBank/DDBJ databases">
        <title>A Varibaculum cambriense genome reconstructed from a premature infant gut community with otherwise low bacterial novelty that shifts toward anaerobic metabolism during the third week of life.</title>
        <authorList>
            <person name="Brown C.T."/>
            <person name="Sharon I."/>
            <person name="Thomas B.C."/>
            <person name="Castelle C.J."/>
            <person name="Morowitz M.J."/>
            <person name="Banfield J.F."/>
        </authorList>
    </citation>
    <scope>NUCLEOTIDE SEQUENCE</scope>
</reference>